<evidence type="ECO:0000313" key="2">
    <source>
        <dbReference type="EMBL" id="KAK9983153.1"/>
    </source>
</evidence>
<dbReference type="InterPro" id="IPR000477">
    <property type="entry name" value="RT_dom"/>
</dbReference>
<dbReference type="InterPro" id="IPR043502">
    <property type="entry name" value="DNA/RNA_pol_sf"/>
</dbReference>
<reference evidence="2 3" key="1">
    <citation type="submission" date="2024-01" db="EMBL/GenBank/DDBJ databases">
        <title>A telomere-to-telomere, gap-free genome of sweet tea (Lithocarpus litseifolius).</title>
        <authorList>
            <person name="Zhou J."/>
        </authorList>
    </citation>
    <scope>NUCLEOTIDE SEQUENCE [LARGE SCALE GENOMIC DNA]</scope>
    <source>
        <strain evidence="2">Zhou-2022a</strain>
        <tissue evidence="2">Leaf</tissue>
    </source>
</reference>
<dbReference type="EMBL" id="JAZDWU010000012">
    <property type="protein sequence ID" value="KAK9983153.1"/>
    <property type="molecule type" value="Genomic_DNA"/>
</dbReference>
<feature type="domain" description="Reverse transcriptase" evidence="1">
    <location>
        <begin position="1"/>
        <end position="185"/>
    </location>
</feature>
<keyword evidence="3" id="KW-1185">Reference proteome</keyword>
<dbReference type="SUPFAM" id="SSF56672">
    <property type="entry name" value="DNA/RNA polymerases"/>
    <property type="match status" value="1"/>
</dbReference>
<dbReference type="AlphaFoldDB" id="A0AAW2BC96"/>
<gene>
    <name evidence="2" type="ORF">SO802_032678</name>
</gene>
<dbReference type="Proteomes" id="UP001459277">
    <property type="component" value="Unassembled WGS sequence"/>
</dbReference>
<proteinExistence type="predicted"/>
<accession>A0AAW2BC96</accession>
<sequence>MMIKIDLEKAFDRMEWSFVRSMLFSMGFHQDTIDLILSGISSTDVSLLFNGSQLEEFQPSRGLRQGDPISPYIFILCMEFLSTLIHRKCEKGDWTRVKASRSGPGFSHIFFADDLLLFASTSQKNTEAVSEVLEEFCQLTGQKINLAKSKIFFSANTSEEDKEKVVHHLGIAETSNLGKYLGFPILHNGRRRNDFQFVVERVQSKLAGWKSKCLSPAGRLVLLKAAVSPIPEYFMQCCKLPARVCDEVDRLVRDFLWGSTSNKKKIHLVGWSKITSPKELGGLGIFQANARNSALLAKLCWRIASSPDKPWAQMLISKYLTPARLGDGGKKLPASRIWAACKVGGAIFNKGLKWSVANGEMINAWEDFWLPSGPLRHQIEGPLTEGEDNISVKLFLGNRASISFNLPDTISKEIQGIPTAMNPDQKDILVWAYSKDGSFSLSSAYLLAKGLNLLNPVTTLGQWVWKSNTTPRIKFFFFGFVFIIASQPEKSLVQEVLT</sequence>
<comment type="caution">
    <text evidence="2">The sequence shown here is derived from an EMBL/GenBank/DDBJ whole genome shotgun (WGS) entry which is preliminary data.</text>
</comment>
<dbReference type="Pfam" id="PF00078">
    <property type="entry name" value="RVT_1"/>
    <property type="match status" value="1"/>
</dbReference>
<evidence type="ECO:0000259" key="1">
    <source>
        <dbReference type="PROSITE" id="PS50878"/>
    </source>
</evidence>
<name>A0AAW2BC96_9ROSI</name>
<dbReference type="PROSITE" id="PS50878">
    <property type="entry name" value="RT_POL"/>
    <property type="match status" value="1"/>
</dbReference>
<dbReference type="PANTHER" id="PTHR33116:SF70">
    <property type="entry name" value="NON-LTR RETROELEMENT REVERSE TRANSCRIPTASE-LIKE PROTEIN"/>
    <property type="match status" value="1"/>
</dbReference>
<evidence type="ECO:0000313" key="3">
    <source>
        <dbReference type="Proteomes" id="UP001459277"/>
    </source>
</evidence>
<dbReference type="PANTHER" id="PTHR33116">
    <property type="entry name" value="REVERSE TRANSCRIPTASE ZINC-BINDING DOMAIN-CONTAINING PROTEIN-RELATED-RELATED"/>
    <property type="match status" value="1"/>
</dbReference>
<organism evidence="2 3">
    <name type="scientific">Lithocarpus litseifolius</name>
    <dbReference type="NCBI Taxonomy" id="425828"/>
    <lineage>
        <taxon>Eukaryota</taxon>
        <taxon>Viridiplantae</taxon>
        <taxon>Streptophyta</taxon>
        <taxon>Embryophyta</taxon>
        <taxon>Tracheophyta</taxon>
        <taxon>Spermatophyta</taxon>
        <taxon>Magnoliopsida</taxon>
        <taxon>eudicotyledons</taxon>
        <taxon>Gunneridae</taxon>
        <taxon>Pentapetalae</taxon>
        <taxon>rosids</taxon>
        <taxon>fabids</taxon>
        <taxon>Fagales</taxon>
        <taxon>Fagaceae</taxon>
        <taxon>Lithocarpus</taxon>
    </lineage>
</organism>
<protein>
    <recommendedName>
        <fullName evidence="1">Reverse transcriptase domain-containing protein</fullName>
    </recommendedName>
</protein>